<dbReference type="EMBL" id="JBHULB010000008">
    <property type="protein sequence ID" value="MFD2586703.1"/>
    <property type="molecule type" value="Genomic_DNA"/>
</dbReference>
<proteinExistence type="predicted"/>
<comment type="caution">
    <text evidence="2">The sequence shown here is derived from an EMBL/GenBank/DDBJ whole genome shotgun (WGS) entry which is preliminary data.</text>
</comment>
<accession>A0ABW5MX13</accession>
<name>A0ABW5MX13_9FLAO</name>
<evidence type="ECO:0000313" key="3">
    <source>
        <dbReference type="Proteomes" id="UP001597526"/>
    </source>
</evidence>
<evidence type="ECO:0000256" key="1">
    <source>
        <dbReference type="SAM" id="Phobius"/>
    </source>
</evidence>
<evidence type="ECO:0000313" key="2">
    <source>
        <dbReference type="EMBL" id="MFD2586703.1"/>
    </source>
</evidence>
<keyword evidence="1" id="KW-0812">Transmembrane</keyword>
<organism evidence="2 3">
    <name type="scientific">Croceitalea marina</name>
    <dbReference type="NCBI Taxonomy" id="1775166"/>
    <lineage>
        <taxon>Bacteria</taxon>
        <taxon>Pseudomonadati</taxon>
        <taxon>Bacteroidota</taxon>
        <taxon>Flavobacteriia</taxon>
        <taxon>Flavobacteriales</taxon>
        <taxon>Flavobacteriaceae</taxon>
        <taxon>Croceitalea</taxon>
    </lineage>
</organism>
<reference evidence="3" key="1">
    <citation type="journal article" date="2019" name="Int. J. Syst. Evol. Microbiol.">
        <title>The Global Catalogue of Microorganisms (GCM) 10K type strain sequencing project: providing services to taxonomists for standard genome sequencing and annotation.</title>
        <authorList>
            <consortium name="The Broad Institute Genomics Platform"/>
            <consortium name="The Broad Institute Genome Sequencing Center for Infectious Disease"/>
            <person name="Wu L."/>
            <person name="Ma J."/>
        </authorList>
    </citation>
    <scope>NUCLEOTIDE SEQUENCE [LARGE SCALE GENOMIC DNA]</scope>
    <source>
        <strain evidence="3">KCTC 52368</strain>
    </source>
</reference>
<feature type="transmembrane region" description="Helical" evidence="1">
    <location>
        <begin position="48"/>
        <end position="69"/>
    </location>
</feature>
<sequence>MSSKNKRLLCALATVFGGFSLLLFTTITKDILFKNLSLCSSTGLELVFGSFTMFTAAVTAGFITSLIVVRKTHLPHILLSLGVLAKMSIMANCSYLTGAFLFELGVNSSLILGLWLGNYSALKFPLAPVS</sequence>
<evidence type="ECO:0008006" key="4">
    <source>
        <dbReference type="Google" id="ProtNLM"/>
    </source>
</evidence>
<keyword evidence="1" id="KW-0472">Membrane</keyword>
<protein>
    <recommendedName>
        <fullName evidence="4">DUF4345 domain-containing protein</fullName>
    </recommendedName>
</protein>
<dbReference type="RefSeq" id="WP_377766283.1">
    <property type="nucleotide sequence ID" value="NZ_JBHULB010000008.1"/>
</dbReference>
<dbReference type="Proteomes" id="UP001597526">
    <property type="component" value="Unassembled WGS sequence"/>
</dbReference>
<gene>
    <name evidence="2" type="ORF">ACFSQJ_07155</name>
</gene>
<keyword evidence="3" id="KW-1185">Reference proteome</keyword>
<feature type="transmembrane region" description="Helical" evidence="1">
    <location>
        <begin position="89"/>
        <end position="116"/>
    </location>
</feature>
<keyword evidence="1" id="KW-1133">Transmembrane helix</keyword>